<dbReference type="InterPro" id="IPR024453">
    <property type="entry name" value="Peptidase_C92"/>
</dbReference>
<dbReference type="SUPFAM" id="SSF54001">
    <property type="entry name" value="Cysteine proteinases"/>
    <property type="match status" value="1"/>
</dbReference>
<organism evidence="1 2">
    <name type="scientific">Mangrovibacterium marinum</name>
    <dbReference type="NCBI Taxonomy" id="1639118"/>
    <lineage>
        <taxon>Bacteria</taxon>
        <taxon>Pseudomonadati</taxon>
        <taxon>Bacteroidota</taxon>
        <taxon>Bacteroidia</taxon>
        <taxon>Marinilabiliales</taxon>
        <taxon>Prolixibacteraceae</taxon>
        <taxon>Mangrovibacterium</taxon>
    </lineage>
</organism>
<accession>A0A2T5C638</accession>
<evidence type="ECO:0000313" key="2">
    <source>
        <dbReference type="Proteomes" id="UP000243525"/>
    </source>
</evidence>
<dbReference type="RefSeq" id="WP_107820509.1">
    <property type="nucleotide sequence ID" value="NZ_QAAD01000001.1"/>
</dbReference>
<dbReference type="Gene3D" id="3.90.1720.10">
    <property type="entry name" value="endopeptidase domain like (from Nostoc punctiforme)"/>
    <property type="match status" value="1"/>
</dbReference>
<dbReference type="InterPro" id="IPR038765">
    <property type="entry name" value="Papain-like_cys_pep_sf"/>
</dbReference>
<name>A0A2T5C638_9BACT</name>
<proteinExistence type="predicted"/>
<reference evidence="1 2" key="1">
    <citation type="submission" date="2018-04" db="EMBL/GenBank/DDBJ databases">
        <title>Genomic Encyclopedia of Archaeal and Bacterial Type Strains, Phase II (KMG-II): from individual species to whole genera.</title>
        <authorList>
            <person name="Goeker M."/>
        </authorList>
    </citation>
    <scope>NUCLEOTIDE SEQUENCE [LARGE SCALE GENOMIC DNA]</scope>
    <source>
        <strain evidence="1 2">DSM 28823</strain>
    </source>
</reference>
<comment type="caution">
    <text evidence="1">The sequence shown here is derived from an EMBL/GenBank/DDBJ whole genome shotgun (WGS) entry which is preliminary data.</text>
</comment>
<dbReference type="OrthoDB" id="195541at2"/>
<dbReference type="PROSITE" id="PS51257">
    <property type="entry name" value="PROKAR_LIPOPROTEIN"/>
    <property type="match status" value="1"/>
</dbReference>
<evidence type="ECO:0000313" key="1">
    <source>
        <dbReference type="EMBL" id="PTN10395.1"/>
    </source>
</evidence>
<sequence length="212" mass="23409">MKVSLNIMSVVLCIALFSCSHPTKKMSLQSGDLLFQGASSGKLSEAIDKVTQTHAETHFSHVGLVEQAEDGSLWVLHADIEGGCCRVSLNDFLEPDGDSLQTVCYRLKEPWLSAIEPALDKARSMLGLPYNFSYKLSDSSHYCSEFIYKAFQDAAVFKLKPMTFKDPQTGEFFPTWVDYYGRLGIPVPEGEPGCNPNGMAASDKLECLGEYD</sequence>
<dbReference type="Proteomes" id="UP000243525">
    <property type="component" value="Unassembled WGS sequence"/>
</dbReference>
<gene>
    <name evidence="1" type="ORF">C8N47_10143</name>
</gene>
<dbReference type="Pfam" id="PF05708">
    <property type="entry name" value="Peptidase_C92"/>
    <property type="match status" value="1"/>
</dbReference>
<dbReference type="AlphaFoldDB" id="A0A2T5C638"/>
<keyword evidence="2" id="KW-1185">Reference proteome</keyword>
<dbReference type="EMBL" id="QAAD01000001">
    <property type="protein sequence ID" value="PTN10395.1"/>
    <property type="molecule type" value="Genomic_DNA"/>
</dbReference>
<protein>
    <submittedName>
        <fullName evidence="1">Permuted papain-like amidase YaeF/Yiix C92 family enzyme</fullName>
    </submittedName>
</protein>